<dbReference type="Proteomes" id="UP000633365">
    <property type="component" value="Unassembled WGS sequence"/>
</dbReference>
<sequence length="402" mass="46398">MKRMLADVCPELINEWSQRNLPLTPDSVTHGSNKIVWWNGKCGHEWRASIKNRVISGSGCPYCSHNAILEGYNDLASQKPELAAEWSARNAPLLPTQVTVFANRKAWWKCKECGNEWETLISTRSDGSKCPYCSGYILLKGFNDFATLYPQLAEEWSDRNLPLTPDTVNDKSRKNVWWKCRTCGYEWKSVIHSRAKGAMCPVCADRAVLTGYNDLATTDPHLLDEWDFDKNTDFLPEHISRHSMYSVWWKCPLNHSYKAAISDRASGMGCKVCDKEYKSVLPKLAIMVYAGMNKMSVKFDDDSIIGIPLESYLSEEKLAIETSKPNENEYRLKQYLCKKRNIKLVYIPYKRTDEISLLEKIKQAFRSVHIYINSDTEKDAEIIKQRFYDWRLRQSQSVIAQK</sequence>
<feature type="domain" description="Treble clef zinc finger" evidence="1">
    <location>
        <begin position="82"/>
        <end position="135"/>
    </location>
</feature>
<feature type="domain" description="Treble clef zinc finger" evidence="1">
    <location>
        <begin position="222"/>
        <end position="275"/>
    </location>
</feature>
<name>A0A934WTR9_9FIRM</name>
<evidence type="ECO:0000259" key="1">
    <source>
        <dbReference type="Pfam" id="PF14311"/>
    </source>
</evidence>
<reference evidence="2" key="1">
    <citation type="submission" date="2021-01" db="EMBL/GenBank/DDBJ databases">
        <title>Genome public.</title>
        <authorList>
            <person name="Liu C."/>
            <person name="Sun Q."/>
        </authorList>
    </citation>
    <scope>NUCLEOTIDE SEQUENCE</scope>
    <source>
        <strain evidence="2">M6</strain>
    </source>
</reference>
<feature type="domain" description="Treble clef zinc finger" evidence="1">
    <location>
        <begin position="152"/>
        <end position="205"/>
    </location>
</feature>
<dbReference type="PANTHER" id="PTHR37317">
    <property type="entry name" value="BLR8090 PROTEIN"/>
    <property type="match status" value="1"/>
</dbReference>
<evidence type="ECO:0000313" key="2">
    <source>
        <dbReference type="EMBL" id="MBK6089710.1"/>
    </source>
</evidence>
<protein>
    <submittedName>
        <fullName evidence="2">Zinc-ribbon domain-containing protein</fullName>
    </submittedName>
</protein>
<gene>
    <name evidence="2" type="ORF">JKK62_13855</name>
</gene>
<comment type="caution">
    <text evidence="2">The sequence shown here is derived from an EMBL/GenBank/DDBJ whole genome shotgun (WGS) entry which is preliminary data.</text>
</comment>
<dbReference type="Pfam" id="PF14311">
    <property type="entry name" value="DUF4379"/>
    <property type="match status" value="4"/>
</dbReference>
<dbReference type="PANTHER" id="PTHR37317:SF1">
    <property type="entry name" value="ZINC-RIBBON DOMAIN-CONTAINING PROTEIN-RELATED"/>
    <property type="match status" value="1"/>
</dbReference>
<organism evidence="2 3">
    <name type="scientific">Ruminococcus difficilis</name>
    <dbReference type="NCBI Taxonomy" id="2763069"/>
    <lineage>
        <taxon>Bacteria</taxon>
        <taxon>Bacillati</taxon>
        <taxon>Bacillota</taxon>
        <taxon>Clostridia</taxon>
        <taxon>Eubacteriales</taxon>
        <taxon>Oscillospiraceae</taxon>
        <taxon>Ruminococcus</taxon>
    </lineage>
</organism>
<evidence type="ECO:0000313" key="3">
    <source>
        <dbReference type="Proteomes" id="UP000633365"/>
    </source>
</evidence>
<feature type="domain" description="Treble clef zinc finger" evidence="1">
    <location>
        <begin position="12"/>
        <end position="65"/>
    </location>
</feature>
<dbReference type="EMBL" id="JAEQMG010000148">
    <property type="protein sequence ID" value="MBK6089710.1"/>
    <property type="molecule type" value="Genomic_DNA"/>
</dbReference>
<accession>A0A934WTR9</accession>
<proteinExistence type="predicted"/>
<dbReference type="AlphaFoldDB" id="A0A934WTR9"/>
<keyword evidence="3" id="KW-1185">Reference proteome</keyword>
<dbReference type="RefSeq" id="WP_201428418.1">
    <property type="nucleotide sequence ID" value="NZ_JAEQMG010000148.1"/>
</dbReference>
<dbReference type="InterPro" id="IPR025487">
    <property type="entry name" value="DUF4379"/>
</dbReference>